<proteinExistence type="predicted"/>
<dbReference type="Gene3D" id="1.20.140.40">
    <property type="entry name" value="Invertase/pectin methylesterase inhibitor family protein"/>
    <property type="match status" value="1"/>
</dbReference>
<keyword evidence="1 2" id="KW-0732">Signal</keyword>
<feature type="signal peptide" evidence="2">
    <location>
        <begin position="1"/>
        <end position="23"/>
    </location>
</feature>
<dbReference type="InterPro" id="IPR035513">
    <property type="entry name" value="Invertase/methylesterase_inhib"/>
</dbReference>
<keyword evidence="4" id="KW-1185">Reference proteome</keyword>
<evidence type="ECO:0000256" key="2">
    <source>
        <dbReference type="SAM" id="SignalP"/>
    </source>
</evidence>
<reference evidence="3" key="3">
    <citation type="submission" date="2022-01" db="UniProtKB">
        <authorList>
            <consortium name="EnsemblPlants"/>
        </authorList>
    </citation>
    <scope>IDENTIFICATION</scope>
    <source>
        <strain evidence="3">subsp. vulgare</strain>
    </source>
</reference>
<dbReference type="OrthoDB" id="689791at2759"/>
<evidence type="ECO:0000256" key="1">
    <source>
        <dbReference type="ARBA" id="ARBA00022729"/>
    </source>
</evidence>
<dbReference type="SMR" id="A0A8I6XJR5"/>
<protein>
    <recommendedName>
        <fullName evidence="5">Pectinesterase inhibitor domain-containing protein</fullName>
    </recommendedName>
</protein>
<dbReference type="EnsemblPlants" id="HORVU.MOREX.r3.3HG0229060.1">
    <property type="protein sequence ID" value="HORVU.MOREX.r3.3HG0229060.1.CDS1"/>
    <property type="gene ID" value="HORVU.MOREX.r3.3HG0229060"/>
</dbReference>
<dbReference type="PANTHER" id="PTHR35357:SF4">
    <property type="entry name" value="PECTINESTERASE INHIBITOR DOMAIN CONTAINING PROTEIN"/>
    <property type="match status" value="1"/>
</dbReference>
<dbReference type="Proteomes" id="UP000011116">
    <property type="component" value="Chromosome 3H"/>
</dbReference>
<dbReference type="PANTHER" id="PTHR35357">
    <property type="entry name" value="OS02G0537100 PROTEIN"/>
    <property type="match status" value="1"/>
</dbReference>
<accession>A0A8I6XJR5</accession>
<dbReference type="RefSeq" id="XP_044971980.1">
    <property type="nucleotide sequence ID" value="XM_045116045.1"/>
</dbReference>
<evidence type="ECO:0000313" key="4">
    <source>
        <dbReference type="Proteomes" id="UP000011116"/>
    </source>
</evidence>
<dbReference type="GeneID" id="123439310"/>
<reference evidence="3" key="2">
    <citation type="submission" date="2020-10" db="EMBL/GenBank/DDBJ databases">
        <authorList>
            <person name="Scholz U."/>
            <person name="Mascher M."/>
            <person name="Fiebig A."/>
        </authorList>
    </citation>
    <scope>NUCLEOTIDE SEQUENCE [LARGE SCALE GENOMIC DNA]</scope>
    <source>
        <strain evidence="3">cv. Morex</strain>
    </source>
</reference>
<name>A0A8I6XJR5_HORVV</name>
<dbReference type="SUPFAM" id="SSF101148">
    <property type="entry name" value="Plant invertase/pectin methylesterase inhibitor"/>
    <property type="match status" value="1"/>
</dbReference>
<dbReference type="Gramene" id="HORVU.MOREX.r3.3HG0229060.1">
    <property type="protein sequence ID" value="HORVU.MOREX.r3.3HG0229060.1.CDS1"/>
    <property type="gene ID" value="HORVU.MOREX.r3.3HG0229060"/>
</dbReference>
<dbReference type="Gramene" id="HORVU.MOREX.r2.3HG0189960.1">
    <property type="protein sequence ID" value="HORVU.MOREX.r2.3HG0189960.1.CDS.1"/>
    <property type="gene ID" value="HORVU.MOREX.r2.3HG0189960"/>
</dbReference>
<sequence>MANLSSTIVLVVALLLAVPAAGAAVDTVVDSCNAIRGSVDYGFCVSALRSGGPGASKADRHAHLLMAADLAVARGASAGDAANAMARSERDPAARDGLAACGFLYGAGSVPAMRFLRGYAAARAWERGRGLLMLTMQAGIGCDAALGGAPGAKERMANANYEFVQLSWIVTALFNILTQG</sequence>
<reference evidence="4" key="1">
    <citation type="journal article" date="2012" name="Nature">
        <title>A physical, genetic and functional sequence assembly of the barley genome.</title>
        <authorList>
            <consortium name="The International Barley Genome Sequencing Consortium"/>
            <person name="Mayer K.F."/>
            <person name="Waugh R."/>
            <person name="Brown J.W."/>
            <person name="Schulman A."/>
            <person name="Langridge P."/>
            <person name="Platzer M."/>
            <person name="Fincher G.B."/>
            <person name="Muehlbauer G.J."/>
            <person name="Sato K."/>
            <person name="Close T.J."/>
            <person name="Wise R.P."/>
            <person name="Stein N."/>
        </authorList>
    </citation>
    <scope>NUCLEOTIDE SEQUENCE [LARGE SCALE GENOMIC DNA]</scope>
    <source>
        <strain evidence="4">cv. Morex</strain>
    </source>
</reference>
<gene>
    <name evidence="3" type="primary">LOC123439310</name>
</gene>
<dbReference type="OMA" id="CDATLMG"/>
<organism evidence="3 4">
    <name type="scientific">Hordeum vulgare subsp. vulgare</name>
    <name type="common">Domesticated barley</name>
    <dbReference type="NCBI Taxonomy" id="112509"/>
    <lineage>
        <taxon>Eukaryota</taxon>
        <taxon>Viridiplantae</taxon>
        <taxon>Streptophyta</taxon>
        <taxon>Embryophyta</taxon>
        <taxon>Tracheophyta</taxon>
        <taxon>Spermatophyta</taxon>
        <taxon>Magnoliopsida</taxon>
        <taxon>Liliopsida</taxon>
        <taxon>Poales</taxon>
        <taxon>Poaceae</taxon>
        <taxon>BOP clade</taxon>
        <taxon>Pooideae</taxon>
        <taxon>Triticodae</taxon>
        <taxon>Triticeae</taxon>
        <taxon>Hordeinae</taxon>
        <taxon>Hordeum</taxon>
    </lineage>
</organism>
<dbReference type="KEGG" id="hvg:123439310"/>
<evidence type="ECO:0008006" key="5">
    <source>
        <dbReference type="Google" id="ProtNLM"/>
    </source>
</evidence>
<evidence type="ECO:0000313" key="3">
    <source>
        <dbReference type="EnsemblPlants" id="HORVU.MOREX.r3.3HG0229060.1.CDS1"/>
    </source>
</evidence>
<feature type="chain" id="PRO_5035303968" description="Pectinesterase inhibitor domain-containing protein" evidence="2">
    <location>
        <begin position="24"/>
        <end position="180"/>
    </location>
</feature>
<dbReference type="AlphaFoldDB" id="A0A8I6XJR5"/>